<evidence type="ECO:0000313" key="2">
    <source>
        <dbReference type="EMBL" id="ULT79895.1"/>
    </source>
</evidence>
<name>A0AAE9CSN8_CAEBR</name>
<reference evidence="2 3" key="1">
    <citation type="submission" date="2022-05" db="EMBL/GenBank/DDBJ databases">
        <title>Chromosome-level reference genomes for two strains of Caenorhabditis briggsae: an improved platform for comparative genomics.</title>
        <authorList>
            <person name="Stevens L."/>
            <person name="Andersen E.C."/>
        </authorList>
    </citation>
    <scope>NUCLEOTIDE SEQUENCE [LARGE SCALE GENOMIC DNA]</scope>
    <source>
        <strain evidence="2">QX1410_ONT</strain>
        <tissue evidence="2">Whole-organism</tissue>
    </source>
</reference>
<feature type="region of interest" description="Disordered" evidence="1">
    <location>
        <begin position="321"/>
        <end position="347"/>
    </location>
</feature>
<organism evidence="2 3">
    <name type="scientific">Caenorhabditis briggsae</name>
    <dbReference type="NCBI Taxonomy" id="6238"/>
    <lineage>
        <taxon>Eukaryota</taxon>
        <taxon>Metazoa</taxon>
        <taxon>Ecdysozoa</taxon>
        <taxon>Nematoda</taxon>
        <taxon>Chromadorea</taxon>
        <taxon>Rhabditida</taxon>
        <taxon>Rhabditina</taxon>
        <taxon>Rhabditomorpha</taxon>
        <taxon>Rhabditoidea</taxon>
        <taxon>Rhabditidae</taxon>
        <taxon>Peloderinae</taxon>
        <taxon>Caenorhabditis</taxon>
    </lineage>
</organism>
<sequence length="347" mass="40727">MSTTSSVITLYPIKRNCAPWNLPEFESQFALVSLSSFFYAVTTHSFSQISEFFRMEQRMKTILSNHPEFKQYLAVSYPDWFEKGEGKYGQLKEEFLQDAVNEADFFDIEGKKKSKKMPKTKDARVATKHGLILCRRCRLWHEKPNNEEPQYICTHLPVEQIVQAVEKIEEEVKNEEPVLESKANFWHIVARYAKRGLAMNAGKTVHPIREVVKFLEGEESHEWAWVAQEGRTVFRFTTDMEKVMEKQLEELLELTKEALLPNREKMRSIFNASCSYPIMDTDAMRADIVLDKSTMLVVEFTLREESFLLRAFHRFEVHPEVAAQEKQQEGTKQKHRKSKKNKNKKKF</sequence>
<accession>A0AAE9CSN8</accession>
<gene>
    <name evidence="2" type="ORF">L3Y34_010473</name>
</gene>
<dbReference type="AlphaFoldDB" id="A0AAE9CSN8"/>
<dbReference type="EMBL" id="CP090896">
    <property type="protein sequence ID" value="ULT79895.1"/>
    <property type="molecule type" value="Genomic_DNA"/>
</dbReference>
<protein>
    <submittedName>
        <fullName evidence="2">Uncharacterized protein</fullName>
    </submittedName>
</protein>
<evidence type="ECO:0000256" key="1">
    <source>
        <dbReference type="SAM" id="MobiDB-lite"/>
    </source>
</evidence>
<dbReference type="Proteomes" id="UP000827892">
    <property type="component" value="Chromosome X"/>
</dbReference>
<proteinExistence type="predicted"/>
<feature type="compositionally biased region" description="Basic residues" evidence="1">
    <location>
        <begin position="333"/>
        <end position="347"/>
    </location>
</feature>
<evidence type="ECO:0000313" key="3">
    <source>
        <dbReference type="Proteomes" id="UP000827892"/>
    </source>
</evidence>